<proteinExistence type="predicted"/>
<comment type="caution">
    <text evidence="1">The sequence shown here is derived from an EMBL/GenBank/DDBJ whole genome shotgun (WGS) entry which is preliminary data.</text>
</comment>
<dbReference type="EMBL" id="NJBA01000004">
    <property type="protein sequence ID" value="OWP50272.1"/>
    <property type="molecule type" value="Genomic_DNA"/>
</dbReference>
<gene>
    <name evidence="1" type="ORF">CEG18_12015</name>
</gene>
<evidence type="ECO:0000313" key="1">
    <source>
        <dbReference type="EMBL" id="OWP50272.1"/>
    </source>
</evidence>
<sequence length="1192" mass="125069">MTISVNDIKLLKSQRLTDESDGGGRATGAAVVDSEVNNLFPDISRLDRTVGRINLRKVFAGVMAQNADPYLGAHVILTKAPADPRVSVLLFNTGSQTDERGDARNAIESYVVPAVSASFELLGNQLQGQRAIACIQREEQRQPEIGEVYQLVNGALSQYIRITAVEARLEQFTYDYGNGNFITFTRRRLDLSLSVRLTSTFAGGQPTPAGTAMVSGSIGAKSQVLTTQVADAARYYGINPLAQAVAEGALSVRVSSVYSQLVPSTTRENALIDQLAGYQRRLVLAAGPARTVSLTLAAVTGGQSRTFLGTGCAPGSLSLTVNGGVFADDSVGGLRFVSGSNWITSGTIDYETGEINLVRTGAAYTGAASASYQAGAPATGETVTGEIPVELSNRGYVYTLSLADAPPMPGTLVVSYMALGKWQEIRDPGNGEMVGEGTGTIAFGTGSVSLTLKAYPDVGSSVIWAYVGQNSAALTQRTGSSVQAKAKVKRTLPHQGLLPGSYSATFKVGGVTKTITDGGNGTLSGTGGSGVINYAAGTVSMELSATPDAGSGITHAYRQGSVTDSPLAVTSDSGGMCMGTIPGAPLKPGSVQISWVTKQRQPVPAISKSVVDGGSSLPVYESEVLVDNAVTDNGSGSWLGRNGSINYATGDFSLQVARNYVFKEYTYATKKGENSWVADKLVLVSTNTNLLEAFGGTLTIRAQGNSQNYGDQTDVQSVAPVTLDLLPGIAEPILPGSLVFTWGGEVYVDRSGVLYKNINSQTNAGTAVGSVDYAGRTATLSSYAAGAAPAVSILACLTTNAGFSVNAMVFRTPGAPLRPGSMQVTAVRVDTAQVVVAIADGNGKFNHPVVKGTVDITTGIARLRFTSDLDDQTGASDIPVIPLLLRYNAVITTSLPLDASLVGLDPVRLPADGRVPIYREGDVVVLHNTAETTVANPQPGQVQQLGRSQQAAIEVFDINGVALRAASYTVNREMGRVVWGNPLVLQDAAGNPLTLPLVIRDRVEHMTLCTEAQVSGQVSLSSPVPWDLPANGTYLSSAVSWGDLQARYHHWFTQRTWNQGVPNWTDAPIGETTTANYNLLSYPPVITNMGAIDGKWALVFTTATSFQVVEEKLGVIATGSTGSDLSPNNPETNTPYFTIRAAGWGSGWAAGNAVRFNTDSSQGPLWIARTVLSGQGTVSDDQFRIQIRGDAD</sequence>
<dbReference type="STRING" id="46680.GCA_000807755_04521"/>
<name>A0A2D0ADV9_PSENT</name>
<protein>
    <submittedName>
        <fullName evidence="1">Uncharacterized protein</fullName>
    </submittedName>
</protein>
<organism evidence="1 2">
    <name type="scientific">Pseudomonas nitroreducens</name>
    <dbReference type="NCBI Taxonomy" id="46680"/>
    <lineage>
        <taxon>Bacteria</taxon>
        <taxon>Pseudomonadati</taxon>
        <taxon>Pseudomonadota</taxon>
        <taxon>Gammaproteobacteria</taxon>
        <taxon>Pseudomonadales</taxon>
        <taxon>Pseudomonadaceae</taxon>
        <taxon>Pseudomonas</taxon>
    </lineage>
</organism>
<accession>A0A2D0ADV9</accession>
<dbReference type="RefSeq" id="WP_088417698.1">
    <property type="nucleotide sequence ID" value="NZ_NJBA01000004.1"/>
</dbReference>
<dbReference type="AlphaFoldDB" id="A0A2D0ADV9"/>
<dbReference type="Proteomes" id="UP000198145">
    <property type="component" value="Unassembled WGS sequence"/>
</dbReference>
<reference evidence="1 2" key="1">
    <citation type="submission" date="2017-06" db="EMBL/GenBank/DDBJ databases">
        <title>Draft genome of Pseudomonas nitroreducens DF05.</title>
        <authorList>
            <person name="Iyer R."/>
        </authorList>
    </citation>
    <scope>NUCLEOTIDE SEQUENCE [LARGE SCALE GENOMIC DNA]</scope>
    <source>
        <strain evidence="1 2">DF05</strain>
    </source>
</reference>
<evidence type="ECO:0000313" key="2">
    <source>
        <dbReference type="Proteomes" id="UP000198145"/>
    </source>
</evidence>